<accession>A0ABU6BGI7</accession>
<dbReference type="EMBL" id="JPYA02000002">
    <property type="protein sequence ID" value="MEB3751047.1"/>
    <property type="molecule type" value="Genomic_DNA"/>
</dbReference>
<comment type="similarity">
    <text evidence="1">Belongs to the glycosyltransferase 2 family.</text>
</comment>
<gene>
    <name evidence="3" type="ORF">EP10_001888</name>
</gene>
<dbReference type="SUPFAM" id="SSF48452">
    <property type="entry name" value="TPR-like"/>
    <property type="match status" value="1"/>
</dbReference>
<dbReference type="PANTHER" id="PTHR22916:SF3">
    <property type="entry name" value="UDP-GLCNAC:BETAGAL BETA-1,3-N-ACETYLGLUCOSAMINYLTRANSFERASE-LIKE PROTEIN 1"/>
    <property type="match status" value="1"/>
</dbReference>
<dbReference type="InterPro" id="IPR011990">
    <property type="entry name" value="TPR-like_helical_dom_sf"/>
</dbReference>
<evidence type="ECO:0000313" key="4">
    <source>
        <dbReference type="Proteomes" id="UP000029267"/>
    </source>
</evidence>
<dbReference type="RefSeq" id="WP_061912565.1">
    <property type="nucleotide sequence ID" value="NZ_JPYA02000002.1"/>
</dbReference>
<dbReference type="InterPro" id="IPR001173">
    <property type="entry name" value="Glyco_trans_2-like"/>
</dbReference>
<dbReference type="PANTHER" id="PTHR22916">
    <property type="entry name" value="GLYCOSYLTRANSFERASE"/>
    <property type="match status" value="1"/>
</dbReference>
<dbReference type="InterPro" id="IPR029044">
    <property type="entry name" value="Nucleotide-diphossugar_trans"/>
</dbReference>
<name>A0ABU6BGI7_9BACL</name>
<keyword evidence="4" id="KW-1185">Reference proteome</keyword>
<reference evidence="3 4" key="1">
    <citation type="journal article" date="2014" name="Genome Announc.">
        <title>Draft Genome Sequence of Geobacillus icigianus Strain G1w1T Isolated from Hot Springs in the Valley of Geysers, Kamchatka (Russian Federation).</title>
        <authorList>
            <person name="Bryanskaya A.V."/>
            <person name="Rozanov A.S."/>
            <person name="Logacheva M.D."/>
            <person name="Kotenko A.V."/>
            <person name="Peltek S.E."/>
        </authorList>
    </citation>
    <scope>NUCLEOTIDE SEQUENCE [LARGE SCALE GENOMIC DNA]</scope>
    <source>
        <strain evidence="3 4">G1w1</strain>
    </source>
</reference>
<protein>
    <recommendedName>
        <fullName evidence="2">Glycosyltransferase 2-like domain-containing protein</fullName>
    </recommendedName>
</protein>
<dbReference type="Gene3D" id="3.90.550.10">
    <property type="entry name" value="Spore Coat Polysaccharide Biosynthesis Protein SpsA, Chain A"/>
    <property type="match status" value="1"/>
</dbReference>
<dbReference type="Pfam" id="PF00535">
    <property type="entry name" value="Glycos_transf_2"/>
    <property type="match status" value="1"/>
</dbReference>
<organism evidence="3 4">
    <name type="scientific">Geobacillus icigianus</name>
    <dbReference type="NCBI Taxonomy" id="1430331"/>
    <lineage>
        <taxon>Bacteria</taxon>
        <taxon>Bacillati</taxon>
        <taxon>Bacillota</taxon>
        <taxon>Bacilli</taxon>
        <taxon>Bacillales</taxon>
        <taxon>Anoxybacillaceae</taxon>
        <taxon>Geobacillus</taxon>
    </lineage>
</organism>
<dbReference type="SUPFAM" id="SSF53448">
    <property type="entry name" value="Nucleotide-diphospho-sugar transferases"/>
    <property type="match status" value="1"/>
</dbReference>
<evidence type="ECO:0000259" key="2">
    <source>
        <dbReference type="Pfam" id="PF00535"/>
    </source>
</evidence>
<proteinExistence type="inferred from homology"/>
<evidence type="ECO:0000313" key="3">
    <source>
        <dbReference type="EMBL" id="MEB3751047.1"/>
    </source>
</evidence>
<comment type="caution">
    <text evidence="3">The sequence shown here is derived from an EMBL/GenBank/DDBJ whole genome shotgun (WGS) entry which is preliminary data.</text>
</comment>
<dbReference type="Proteomes" id="UP000029267">
    <property type="component" value="Unassembled WGS sequence"/>
</dbReference>
<sequence>MKKPIISVIMPVYNGEKYLAEAIDSVLSQTFDGFEFIVVNDGSTDRTAKILEKYKNEYPWVKIVNLESNRGISKAINIGLAYANAEYVCFVAADDIQYPNRLEDSYREMVLKNLDILLFEFDMIDHTGKPLGRSMRIPHFLTGDNILLEEFKRNYFFSGACLIKFDSKILFDTNLRTSEDYDWFLRMLMADKKVGFLRKSLLQVRVHKGSLSSNHFYSYEATKYILNKYDFDSLFQFFKTRGFREGEIRLTFAIMCITKEEPYSGLDFMAKIQLEHLNDYELFCKYFYEGVLYGMVDRWDSAYECFNMSRKMKYKNAAVYNNLAVATYWVNRDTSLVKKLLQEALLYQPQYFDASENLRIINNAEEIKQLQFTKRLLRDQIIQGDKELIK</sequence>
<dbReference type="Gene3D" id="1.25.40.10">
    <property type="entry name" value="Tetratricopeptide repeat domain"/>
    <property type="match status" value="1"/>
</dbReference>
<evidence type="ECO:0000256" key="1">
    <source>
        <dbReference type="ARBA" id="ARBA00006739"/>
    </source>
</evidence>
<feature type="domain" description="Glycosyltransferase 2-like" evidence="2">
    <location>
        <begin position="7"/>
        <end position="155"/>
    </location>
</feature>